<reference evidence="1 3" key="1">
    <citation type="submission" date="2016-02" db="EMBL/GenBank/DDBJ databases">
        <title>Draft genome sequence of Aeromonas trota strain 1999lcr isolated from cerebrospinal fluid (CSF).</title>
        <authorList>
            <person name="Dallagassa C.B."/>
            <person name="Prediger K.C."/>
            <person name="Weiss V.A."/>
            <person name="Assis F.E."/>
            <person name="Baura V."/>
            <person name="Cruz L.M."/>
            <person name="Souza E.M."/>
            <person name="Pedrosa F.O."/>
            <person name="Fadel-Picheth C.M."/>
        </authorList>
    </citation>
    <scope>NUCLEOTIDE SEQUENCE [LARGE SCALE GENOMIC DNA]</scope>
    <source>
        <strain evidence="1 3">1999lcr</strain>
    </source>
</reference>
<gene>
    <name evidence="1" type="ORF">LCR_16780</name>
    <name evidence="2" type="ORF">V1482_11240</name>
</gene>
<dbReference type="AlphaFoldDB" id="A0A175VIH3"/>
<proteinExistence type="predicted"/>
<evidence type="ECO:0000313" key="1">
    <source>
        <dbReference type="EMBL" id="KXU79772.1"/>
    </source>
</evidence>
<keyword evidence="4" id="KW-1185">Reference proteome</keyword>
<protein>
    <submittedName>
        <fullName evidence="1">Uncharacterized protein</fullName>
    </submittedName>
</protein>
<evidence type="ECO:0000313" key="4">
    <source>
        <dbReference type="Proteomes" id="UP001491613"/>
    </source>
</evidence>
<evidence type="ECO:0000313" key="2">
    <source>
        <dbReference type="EMBL" id="MEL3919989.1"/>
    </source>
</evidence>
<sequence length="91" mass="10231">MLDIESFKSGADALAGMLRAGQDEAACYECGRMLQLLIPFMPQMSADVQGEMLALSKQLLQCQERHDWFGLCDYLEFELPVLLDRLATELS</sequence>
<dbReference type="GeneID" id="92809522"/>
<dbReference type="EMBL" id="JAZDDP010000004">
    <property type="protein sequence ID" value="MEL3919989.1"/>
    <property type="molecule type" value="Genomic_DNA"/>
</dbReference>
<reference evidence="2 4" key="2">
    <citation type="submission" date="2024-01" db="EMBL/GenBank/DDBJ databases">
        <title>Horizontal gene transfer in Aeromonas trota.</title>
        <authorList>
            <person name="Otero Olarra J.E."/>
            <person name="Perez Valdespino A."/>
        </authorList>
    </citation>
    <scope>NUCLEOTIDE SEQUENCE [LARGE SCALE GENOMIC DNA]</scope>
    <source>
        <strain evidence="2 4">9.1</strain>
    </source>
</reference>
<dbReference type="RefSeq" id="WP_042070847.1">
    <property type="nucleotide sequence ID" value="NZ_CDDE01000012.1"/>
</dbReference>
<comment type="caution">
    <text evidence="1">The sequence shown here is derived from an EMBL/GenBank/DDBJ whole genome shotgun (WGS) entry which is preliminary data.</text>
</comment>
<dbReference type="OrthoDB" id="5592031at2"/>
<dbReference type="Proteomes" id="UP001491613">
    <property type="component" value="Unassembled WGS sequence"/>
</dbReference>
<evidence type="ECO:0000313" key="3">
    <source>
        <dbReference type="Proteomes" id="UP000078435"/>
    </source>
</evidence>
<organism evidence="1 3">
    <name type="scientific">Aeromonas enteropelogenes</name>
    <name type="common">Aeromonas trota</name>
    <dbReference type="NCBI Taxonomy" id="29489"/>
    <lineage>
        <taxon>Bacteria</taxon>
        <taxon>Pseudomonadati</taxon>
        <taxon>Pseudomonadota</taxon>
        <taxon>Gammaproteobacteria</taxon>
        <taxon>Aeromonadales</taxon>
        <taxon>Aeromonadaceae</taxon>
        <taxon>Aeromonas</taxon>
    </lineage>
</organism>
<dbReference type="Proteomes" id="UP000078435">
    <property type="component" value="Unassembled WGS sequence"/>
</dbReference>
<name>A0A175VIH3_AEREN</name>
<dbReference type="EMBL" id="JMGO02000006">
    <property type="protein sequence ID" value="KXU79772.1"/>
    <property type="molecule type" value="Genomic_DNA"/>
</dbReference>
<accession>A0A175VIH3</accession>